<comment type="caution">
    <text evidence="1">The sequence shown here is derived from an EMBL/GenBank/DDBJ whole genome shotgun (WGS) entry which is preliminary data.</text>
</comment>
<proteinExistence type="predicted"/>
<feature type="non-terminal residue" evidence="1">
    <location>
        <position position="1"/>
    </location>
</feature>
<sequence>LTLAQVFGALSFYSDHKEEINEYIRENTIPEN</sequence>
<accession>X1NVM8</accession>
<reference evidence="1" key="1">
    <citation type="journal article" date="2014" name="Front. Microbiol.">
        <title>High frequency of phylogenetically diverse reductive dehalogenase-homologous genes in deep subseafloor sedimentary metagenomes.</title>
        <authorList>
            <person name="Kawai M."/>
            <person name="Futagami T."/>
            <person name="Toyoda A."/>
            <person name="Takaki Y."/>
            <person name="Nishi S."/>
            <person name="Hori S."/>
            <person name="Arai W."/>
            <person name="Tsubouchi T."/>
            <person name="Morono Y."/>
            <person name="Uchiyama I."/>
            <person name="Ito T."/>
            <person name="Fujiyama A."/>
            <person name="Inagaki F."/>
            <person name="Takami H."/>
        </authorList>
    </citation>
    <scope>NUCLEOTIDE SEQUENCE</scope>
    <source>
        <strain evidence="1">Expedition CK06-06</strain>
    </source>
</reference>
<name>X1NVM8_9ZZZZ</name>
<dbReference type="InterPro" id="IPR036388">
    <property type="entry name" value="WH-like_DNA-bd_sf"/>
</dbReference>
<evidence type="ECO:0000313" key="1">
    <source>
        <dbReference type="EMBL" id="GAI47663.1"/>
    </source>
</evidence>
<gene>
    <name evidence="1" type="ORF">S06H3_57458</name>
</gene>
<evidence type="ECO:0008006" key="2">
    <source>
        <dbReference type="Google" id="ProtNLM"/>
    </source>
</evidence>
<organism evidence="1">
    <name type="scientific">marine sediment metagenome</name>
    <dbReference type="NCBI Taxonomy" id="412755"/>
    <lineage>
        <taxon>unclassified sequences</taxon>
        <taxon>metagenomes</taxon>
        <taxon>ecological metagenomes</taxon>
    </lineage>
</organism>
<dbReference type="EMBL" id="BARV01037089">
    <property type="protein sequence ID" value="GAI47663.1"/>
    <property type="molecule type" value="Genomic_DNA"/>
</dbReference>
<dbReference type="AlphaFoldDB" id="X1NVM8"/>
<dbReference type="Gene3D" id="1.10.10.10">
    <property type="entry name" value="Winged helix-like DNA-binding domain superfamily/Winged helix DNA-binding domain"/>
    <property type="match status" value="1"/>
</dbReference>
<protein>
    <recommendedName>
        <fullName evidence="2">DUF433 domain-containing protein</fullName>
    </recommendedName>
</protein>